<keyword evidence="3" id="KW-0539">Nucleus</keyword>
<dbReference type="Proteomes" id="UP000800235">
    <property type="component" value="Unassembled WGS sequence"/>
</dbReference>
<dbReference type="OrthoDB" id="188186at2759"/>
<evidence type="ECO:0000256" key="3">
    <source>
        <dbReference type="ARBA" id="ARBA00023242"/>
    </source>
</evidence>
<dbReference type="GO" id="GO:0000724">
    <property type="term" value="P:double-strand break repair via homologous recombination"/>
    <property type="evidence" value="ECO:0007669"/>
    <property type="project" value="TreeGrafter"/>
</dbReference>
<dbReference type="PANTHER" id="PTHR15114:SF1">
    <property type="entry name" value="REPLICATION PROTEIN A 14 KDA SUBUNIT"/>
    <property type="match status" value="1"/>
</dbReference>
<reference evidence="4" key="1">
    <citation type="journal article" date="2020" name="Stud. Mycol.">
        <title>101 Dothideomycetes genomes: a test case for predicting lifestyles and emergence of pathogens.</title>
        <authorList>
            <person name="Haridas S."/>
            <person name="Albert R."/>
            <person name="Binder M."/>
            <person name="Bloem J."/>
            <person name="Labutti K."/>
            <person name="Salamov A."/>
            <person name="Andreopoulos B."/>
            <person name="Baker S."/>
            <person name="Barry K."/>
            <person name="Bills G."/>
            <person name="Bluhm B."/>
            <person name="Cannon C."/>
            <person name="Castanera R."/>
            <person name="Culley D."/>
            <person name="Daum C."/>
            <person name="Ezra D."/>
            <person name="Gonzalez J."/>
            <person name="Henrissat B."/>
            <person name="Kuo A."/>
            <person name="Liang C."/>
            <person name="Lipzen A."/>
            <person name="Lutzoni F."/>
            <person name="Magnuson J."/>
            <person name="Mondo S."/>
            <person name="Nolan M."/>
            <person name="Ohm R."/>
            <person name="Pangilinan J."/>
            <person name="Park H.-J."/>
            <person name="Ramirez L."/>
            <person name="Alfaro M."/>
            <person name="Sun H."/>
            <person name="Tritt A."/>
            <person name="Yoshinaga Y."/>
            <person name="Zwiers L.-H."/>
            <person name="Turgeon B."/>
            <person name="Goodwin S."/>
            <person name="Spatafora J."/>
            <person name="Crous P."/>
            <person name="Grigoriev I."/>
        </authorList>
    </citation>
    <scope>NUCLEOTIDE SEQUENCE</scope>
    <source>
        <strain evidence="4">CBS 130266</strain>
    </source>
</reference>
<organism evidence="4 5">
    <name type="scientific">Tothia fuscella</name>
    <dbReference type="NCBI Taxonomy" id="1048955"/>
    <lineage>
        <taxon>Eukaryota</taxon>
        <taxon>Fungi</taxon>
        <taxon>Dikarya</taxon>
        <taxon>Ascomycota</taxon>
        <taxon>Pezizomycotina</taxon>
        <taxon>Dothideomycetes</taxon>
        <taxon>Pleosporomycetidae</taxon>
        <taxon>Venturiales</taxon>
        <taxon>Cylindrosympodiaceae</taxon>
        <taxon>Tothia</taxon>
    </lineage>
</organism>
<keyword evidence="5" id="KW-1185">Reference proteome</keyword>
<dbReference type="GO" id="GO:0003697">
    <property type="term" value="F:single-stranded DNA binding"/>
    <property type="evidence" value="ECO:0007669"/>
    <property type="project" value="TreeGrafter"/>
</dbReference>
<protein>
    <submittedName>
        <fullName evidence="4">Replication factor A protein 3</fullName>
    </submittedName>
</protein>
<dbReference type="Pfam" id="PF08661">
    <property type="entry name" value="Rep_fac-A_3"/>
    <property type="match status" value="1"/>
</dbReference>
<comment type="similarity">
    <text evidence="2">Belongs to the replication factor A protein 3 family.</text>
</comment>
<dbReference type="GO" id="GO:0003684">
    <property type="term" value="F:damaged DNA binding"/>
    <property type="evidence" value="ECO:0007669"/>
    <property type="project" value="TreeGrafter"/>
</dbReference>
<accession>A0A9P4NQ53</accession>
<evidence type="ECO:0000313" key="4">
    <source>
        <dbReference type="EMBL" id="KAF2429251.1"/>
    </source>
</evidence>
<evidence type="ECO:0000256" key="2">
    <source>
        <dbReference type="ARBA" id="ARBA00009761"/>
    </source>
</evidence>
<dbReference type="Gene3D" id="2.40.50.140">
    <property type="entry name" value="Nucleic acid-binding proteins"/>
    <property type="match status" value="1"/>
</dbReference>
<dbReference type="GO" id="GO:0005662">
    <property type="term" value="C:DNA replication factor A complex"/>
    <property type="evidence" value="ECO:0007669"/>
    <property type="project" value="TreeGrafter"/>
</dbReference>
<dbReference type="CDD" id="cd04479">
    <property type="entry name" value="RPA3"/>
    <property type="match status" value="1"/>
</dbReference>
<name>A0A9P4NQ53_9PEZI</name>
<dbReference type="InterPro" id="IPR012340">
    <property type="entry name" value="NA-bd_OB-fold"/>
</dbReference>
<dbReference type="GO" id="GO:0006289">
    <property type="term" value="P:nucleotide-excision repair"/>
    <property type="evidence" value="ECO:0007669"/>
    <property type="project" value="TreeGrafter"/>
</dbReference>
<dbReference type="GO" id="GO:0006284">
    <property type="term" value="P:base-excision repair"/>
    <property type="evidence" value="ECO:0007669"/>
    <property type="project" value="TreeGrafter"/>
</dbReference>
<comment type="caution">
    <text evidence="4">The sequence shown here is derived from an EMBL/GenBank/DDBJ whole genome shotgun (WGS) entry which is preliminary data.</text>
</comment>
<sequence>MSESTPRISSQYLENFQHQTVRVVGKITQLRGESATMDANGSITLQLNRDTHLQLNHACEVIGKVQGDLSIRVLTSTDFGTEFDLTAADAVVDATHRYKEIFYGDGH</sequence>
<dbReference type="GO" id="GO:0035861">
    <property type="term" value="C:site of double-strand break"/>
    <property type="evidence" value="ECO:0007669"/>
    <property type="project" value="TreeGrafter"/>
</dbReference>
<gene>
    <name evidence="4" type="ORF">EJ08DRAFT_591295</name>
</gene>
<comment type="subcellular location">
    <subcellularLocation>
        <location evidence="1">Nucleus</location>
    </subcellularLocation>
</comment>
<proteinExistence type="inferred from homology"/>
<evidence type="ECO:0000256" key="1">
    <source>
        <dbReference type="ARBA" id="ARBA00004123"/>
    </source>
</evidence>
<evidence type="ECO:0000313" key="5">
    <source>
        <dbReference type="Proteomes" id="UP000800235"/>
    </source>
</evidence>
<dbReference type="GO" id="GO:0006298">
    <property type="term" value="P:mismatch repair"/>
    <property type="evidence" value="ECO:0007669"/>
    <property type="project" value="TreeGrafter"/>
</dbReference>
<dbReference type="InterPro" id="IPR013970">
    <property type="entry name" value="Rfa2"/>
</dbReference>
<dbReference type="EMBL" id="MU007049">
    <property type="protein sequence ID" value="KAF2429251.1"/>
    <property type="molecule type" value="Genomic_DNA"/>
</dbReference>
<dbReference type="GO" id="GO:0006260">
    <property type="term" value="P:DNA replication"/>
    <property type="evidence" value="ECO:0007669"/>
    <property type="project" value="InterPro"/>
</dbReference>
<dbReference type="FunFam" id="2.40.50.140:FF:000271">
    <property type="entry name" value="Similar to ssDNA binding protein Ssb3"/>
    <property type="match status" value="1"/>
</dbReference>
<dbReference type="PANTHER" id="PTHR15114">
    <property type="entry name" value="REPLICATION PROTEIN A3"/>
    <property type="match status" value="1"/>
</dbReference>
<dbReference type="AlphaFoldDB" id="A0A9P4NQ53"/>
<dbReference type="SUPFAM" id="SSF50249">
    <property type="entry name" value="Nucleic acid-binding proteins"/>
    <property type="match status" value="1"/>
</dbReference>